<reference evidence="3" key="3">
    <citation type="submission" date="2025-09" db="UniProtKB">
        <authorList>
            <consortium name="Ensembl"/>
        </authorList>
    </citation>
    <scope>IDENTIFICATION</scope>
</reference>
<dbReference type="InterPro" id="IPR003036">
    <property type="entry name" value="Gag_P30"/>
</dbReference>
<organism evidence="3 4">
    <name type="scientific">Papio anubis</name>
    <name type="common">Olive baboon</name>
    <dbReference type="NCBI Taxonomy" id="9555"/>
    <lineage>
        <taxon>Eukaryota</taxon>
        <taxon>Metazoa</taxon>
        <taxon>Chordata</taxon>
        <taxon>Craniata</taxon>
        <taxon>Vertebrata</taxon>
        <taxon>Euteleostomi</taxon>
        <taxon>Mammalia</taxon>
        <taxon>Eutheria</taxon>
        <taxon>Euarchontoglires</taxon>
        <taxon>Primates</taxon>
        <taxon>Haplorrhini</taxon>
        <taxon>Catarrhini</taxon>
        <taxon>Cercopithecidae</taxon>
        <taxon>Cercopithecinae</taxon>
        <taxon>Papio</taxon>
    </lineage>
</organism>
<dbReference type="PANTHER" id="PTHR33166">
    <property type="entry name" value="GAG_P30 DOMAIN-CONTAINING PROTEIN"/>
    <property type="match status" value="1"/>
</dbReference>
<evidence type="ECO:0000313" key="3">
    <source>
        <dbReference type="Ensembl" id="ENSPANP00000056234.1"/>
    </source>
</evidence>
<feature type="compositionally biased region" description="Low complexity" evidence="1">
    <location>
        <begin position="172"/>
        <end position="186"/>
    </location>
</feature>
<dbReference type="Gene3D" id="1.10.150.180">
    <property type="entry name" value="Gamma-retroviral matrix domain"/>
    <property type="match status" value="1"/>
</dbReference>
<proteinExistence type="predicted"/>
<dbReference type="Proteomes" id="UP000028761">
    <property type="component" value="Chromosome 3"/>
</dbReference>
<dbReference type="SUPFAM" id="SSF47943">
    <property type="entry name" value="Retrovirus capsid protein, N-terminal core domain"/>
    <property type="match status" value="1"/>
</dbReference>
<evidence type="ECO:0000313" key="4">
    <source>
        <dbReference type="Proteomes" id="UP000028761"/>
    </source>
</evidence>
<dbReference type="InterPro" id="IPR050462">
    <property type="entry name" value="Retroviral_Gag-Pol_poly"/>
</dbReference>
<dbReference type="GeneTree" id="ENSGT00960000186796"/>
<name>A0A8I5NUP1_PAPAN</name>
<protein>
    <recommendedName>
        <fullName evidence="2">Core shell protein Gag P30 domain-containing protein</fullName>
    </recommendedName>
</protein>
<reference evidence="3" key="2">
    <citation type="submission" date="2025-08" db="UniProtKB">
        <authorList>
            <consortium name="Ensembl"/>
        </authorList>
    </citation>
    <scope>IDENTIFICATION</scope>
</reference>
<sequence>MGTTQSKPDRKSPLGCLVANLQTLSLSQDIKQKRLIFFCTVAWPQHKLDNQSQWPAEGTLDFNILTDLTNFCKRLGKWHEIPYVQAFWDLRSRPDLCAQCSLAQVLLAKSLPSSKERDDSSSFSVPPDTLFWPPLQSPAQPPPYPDPPLSPSSSMPPLPSTPHVSLPNPTDSVSPTSTSSPSSPVSAHTRSRTDFLCPLREVAGAEGVVQVHVPFSLADLSKVEERAGSFLANPTRYIKEFRYLCQAYDLTWHDLHVVMTSTLSPEEQERILAAARQHANQVHLTDPAMPVGIEAVPSAEPDWDYQVGQAGHCHCDIMVQCIPAGMQAASNKSVNFNKLKEVVQGADENPAVFLNRLTEALIQYTCLDPASPAGGTVLASYFISQSAPDIQKKFKKVEEGPQTPIQDLVKLAFKVYNSREEAAEAQRQARLKQKVQLQTQALVAALRPAGSRSSQKRGTT</sequence>
<dbReference type="Ensembl" id="ENSPANT00000083793.1">
    <property type="protein sequence ID" value="ENSPANP00000056234.1"/>
    <property type="gene ID" value="ENSPANG00000050248.1"/>
</dbReference>
<dbReference type="InterPro" id="IPR036946">
    <property type="entry name" value="G_retro_matrix_sf"/>
</dbReference>
<dbReference type="Gene3D" id="1.10.375.10">
    <property type="entry name" value="Human Immunodeficiency Virus Type 1 Capsid Protein"/>
    <property type="match status" value="1"/>
</dbReference>
<dbReference type="OMA" id="QHANQVH"/>
<evidence type="ECO:0000259" key="2">
    <source>
        <dbReference type="Pfam" id="PF02093"/>
    </source>
</evidence>
<dbReference type="Pfam" id="PF02093">
    <property type="entry name" value="Gag_p30"/>
    <property type="match status" value="1"/>
</dbReference>
<evidence type="ECO:0000256" key="1">
    <source>
        <dbReference type="SAM" id="MobiDB-lite"/>
    </source>
</evidence>
<dbReference type="InterPro" id="IPR010999">
    <property type="entry name" value="Retrovr_matrix"/>
</dbReference>
<accession>A0A8I5NUP1</accession>
<dbReference type="AlphaFoldDB" id="A0A8I5NUP1"/>
<feature type="compositionally biased region" description="Pro residues" evidence="1">
    <location>
        <begin position="135"/>
        <end position="160"/>
    </location>
</feature>
<dbReference type="InterPro" id="IPR008919">
    <property type="entry name" value="Retrov_capsid_N"/>
</dbReference>
<feature type="region of interest" description="Disordered" evidence="1">
    <location>
        <begin position="132"/>
        <end position="190"/>
    </location>
</feature>
<dbReference type="SUPFAM" id="SSF47836">
    <property type="entry name" value="Retroviral matrix proteins"/>
    <property type="match status" value="1"/>
</dbReference>
<dbReference type="GO" id="GO:0019068">
    <property type="term" value="P:virion assembly"/>
    <property type="evidence" value="ECO:0007669"/>
    <property type="project" value="InterPro"/>
</dbReference>
<reference evidence="3 4" key="1">
    <citation type="submission" date="2012-03" db="EMBL/GenBank/DDBJ databases">
        <title>Whole Genome Assembly of Papio anubis.</title>
        <authorList>
            <person name="Liu Y.L."/>
            <person name="Abraham K.A."/>
            <person name="Akbar H.A."/>
            <person name="Ali S.A."/>
            <person name="Anosike U.A."/>
            <person name="Aqrawi P.A."/>
            <person name="Arias F.A."/>
            <person name="Attaway T.A."/>
            <person name="Awwad R.A."/>
            <person name="Babu C.B."/>
            <person name="Bandaranaike D.B."/>
            <person name="Battles P.B."/>
            <person name="Bell A.B."/>
            <person name="Beltran B.B."/>
            <person name="Berhane-Mersha D.B."/>
            <person name="Bess C.B."/>
            <person name="Bickham C.B."/>
            <person name="Bolden T.B."/>
            <person name="Carter K.C."/>
            <person name="Chau D.C."/>
            <person name="Chavez A.C."/>
            <person name="Clerc-Blankenburg K.C."/>
            <person name="Coyle M.C."/>
            <person name="Dao M.D."/>
            <person name="Davila M.L.D."/>
            <person name="Davy-Carroll L.D."/>
            <person name="Denson S.D."/>
            <person name="Dinh H.D."/>
            <person name="Fernandez S.F."/>
            <person name="Fernando P.F."/>
            <person name="Forbes L.F."/>
            <person name="Francis C.F."/>
            <person name="Francisco L.F."/>
            <person name="Fu Q.F."/>
            <person name="Garcia-Iii R.G."/>
            <person name="Garrett T.G."/>
            <person name="Gross S.G."/>
            <person name="Gubbala S.G."/>
            <person name="Hirani K.H."/>
            <person name="Hogues M.H."/>
            <person name="Hollins B.H."/>
            <person name="Jackson L.J."/>
            <person name="Javaid M.J."/>
            <person name="Jhangiani S.J."/>
            <person name="Johnson A.J."/>
            <person name="Johnson B.J."/>
            <person name="Jones J.J."/>
            <person name="Joshi V.J."/>
            <person name="Kalu J.K."/>
            <person name="Khan N.K."/>
            <person name="Korchina V.K."/>
            <person name="Kovar C.K."/>
            <person name="Lago L.L."/>
            <person name="Lara F.L."/>
            <person name="Le T.-K.L."/>
            <person name="Lee S.L."/>
            <person name="Legall-Iii F.L."/>
            <person name="Lemon S.L."/>
            <person name="Liu J.L."/>
            <person name="Liu Y.-S.L."/>
            <person name="Liyanage D.L."/>
            <person name="Lopez J.L."/>
            <person name="Lorensuhewa L.L."/>
            <person name="Mata R.M."/>
            <person name="Mathew T.M."/>
            <person name="Mercado C.M."/>
            <person name="Mercado I.M."/>
            <person name="Morales K.M."/>
            <person name="Morgan M.M."/>
            <person name="Munidasa M.M."/>
            <person name="Ngo D.N."/>
            <person name="Nguyen L.N."/>
            <person name="Nguyen T.N."/>
            <person name="Nguyen N.N."/>
            <person name="Obregon M.O."/>
            <person name="Okwuonu G.O."/>
            <person name="Ongeri F.O."/>
            <person name="Onwere C.O."/>
            <person name="Osifeso I.O."/>
            <person name="Parra A.P."/>
            <person name="Patil S.P."/>
            <person name="Perez A.P."/>
            <person name="Perez Y.P."/>
            <person name="Pham C.P."/>
            <person name="Pu L.-L.P."/>
            <person name="Puazo M.P."/>
            <person name="Quiroz J.Q."/>
            <person name="Rouhana J.R."/>
            <person name="Ruiz M.R."/>
            <person name="Ruiz S.-J.R."/>
            <person name="Saada N.S."/>
            <person name="Santibanez J.S."/>
            <person name="Scheel M.S."/>
            <person name="Schneider B.S."/>
            <person name="Simmons D.S."/>
            <person name="Sisson I.S."/>
            <person name="Tang L.-Y.T."/>
            <person name="Thornton R.T."/>
            <person name="Tisius J.T."/>
            <person name="Toledanes G.T."/>
            <person name="Trejos Z.T."/>
            <person name="Usmani K.U."/>
            <person name="Varghese R.V."/>
            <person name="Vattathil S.V."/>
            <person name="Vee V.V."/>
            <person name="Walker D.W."/>
            <person name="Weissenberger G.W."/>
            <person name="White C.W."/>
            <person name="Williams A.W."/>
            <person name="Woodworth J.W."/>
            <person name="Wright R.W."/>
            <person name="Zhu Y.Z."/>
            <person name="Han Y.H."/>
            <person name="Newsham I.N."/>
            <person name="Nazareth L.N."/>
            <person name="Worley K.W."/>
            <person name="Muzny D.M."/>
            <person name="Rogers J.R."/>
            <person name="Gibbs R.G."/>
        </authorList>
    </citation>
    <scope>NUCLEOTIDE SEQUENCE [LARGE SCALE GENOMIC DNA]</scope>
</reference>
<keyword evidence="4" id="KW-1185">Reference proteome</keyword>
<feature type="domain" description="Core shell protein Gag P30" evidence="2">
    <location>
        <begin position="220"/>
        <end position="417"/>
    </location>
</feature>